<dbReference type="AlphaFoldDB" id="A0A843WRF5"/>
<dbReference type="Proteomes" id="UP000652761">
    <property type="component" value="Unassembled WGS sequence"/>
</dbReference>
<feature type="compositionally biased region" description="Polar residues" evidence="1">
    <location>
        <begin position="333"/>
        <end position="346"/>
    </location>
</feature>
<evidence type="ECO:0000313" key="2">
    <source>
        <dbReference type="EMBL" id="MQM10547.1"/>
    </source>
</evidence>
<feature type="region of interest" description="Disordered" evidence="1">
    <location>
        <begin position="147"/>
        <end position="177"/>
    </location>
</feature>
<proteinExistence type="predicted"/>
<name>A0A843WRF5_COLES</name>
<gene>
    <name evidence="2" type="ORF">Taro_043444</name>
</gene>
<accession>A0A843WRF5</accession>
<protein>
    <submittedName>
        <fullName evidence="2">Uncharacterized protein</fullName>
    </submittedName>
</protein>
<dbReference type="PANTHER" id="PTHR34451">
    <property type="entry name" value="PHD FINGER FAMILY PROTEIN"/>
    <property type="match status" value="1"/>
</dbReference>
<organism evidence="2 3">
    <name type="scientific">Colocasia esculenta</name>
    <name type="common">Wild taro</name>
    <name type="synonym">Arum esculentum</name>
    <dbReference type="NCBI Taxonomy" id="4460"/>
    <lineage>
        <taxon>Eukaryota</taxon>
        <taxon>Viridiplantae</taxon>
        <taxon>Streptophyta</taxon>
        <taxon>Embryophyta</taxon>
        <taxon>Tracheophyta</taxon>
        <taxon>Spermatophyta</taxon>
        <taxon>Magnoliopsida</taxon>
        <taxon>Liliopsida</taxon>
        <taxon>Araceae</taxon>
        <taxon>Aroideae</taxon>
        <taxon>Colocasieae</taxon>
        <taxon>Colocasia</taxon>
    </lineage>
</organism>
<feature type="compositionally biased region" description="Polar residues" evidence="1">
    <location>
        <begin position="367"/>
        <end position="378"/>
    </location>
</feature>
<dbReference type="EMBL" id="NMUH01004702">
    <property type="protein sequence ID" value="MQM10547.1"/>
    <property type="molecule type" value="Genomic_DNA"/>
</dbReference>
<reference evidence="2" key="1">
    <citation type="submission" date="2017-07" db="EMBL/GenBank/DDBJ databases">
        <title>Taro Niue Genome Assembly and Annotation.</title>
        <authorList>
            <person name="Atibalentja N."/>
            <person name="Keating K."/>
            <person name="Fields C.J."/>
        </authorList>
    </citation>
    <scope>NUCLEOTIDE SEQUENCE</scope>
    <source>
        <strain evidence="2">Niue_2</strain>
        <tissue evidence="2">Leaf</tissue>
    </source>
</reference>
<keyword evidence="3" id="KW-1185">Reference proteome</keyword>
<dbReference type="OrthoDB" id="692041at2759"/>
<feature type="region of interest" description="Disordered" evidence="1">
    <location>
        <begin position="333"/>
        <end position="394"/>
    </location>
</feature>
<comment type="caution">
    <text evidence="2">The sequence shown here is derived from an EMBL/GenBank/DDBJ whole genome shotgun (WGS) entry which is preliminary data.</text>
</comment>
<sequence>MTTTLAMGDTTEPAAARLRREQQLQQQQGRQLNSSGCGGDGCVARDPWPVHHVRHRGNLCRLCTSCVLRYHPGSFCPKCFDLVEPAGGRGPHPQPPAVVHCASCPSVCHSACLADSEKTSSYLCPSCANPNGCSYFPVDCDGDGGDVAPSGSPSKRVRVWGRGDGGENPPAGGPRRPTIDRHSAKALLAAARLASASMNRAVAFARSEAERKAKDAVVARKKAKEMLEKALMAAKREREKRQDVLLHASATAESQRKASVKLDDGMVSMVAQKRKQNREREWMKVVEDATPLSQKSPLRAITENERVKVPFTNSHLNHSSIVEDNVKLDLTGKNGSLPASKSNLSVENKRSSPKVPVESGVDVRLPQTKQDAPVTKSNPRVIFTGMPDKTSLHS</sequence>
<dbReference type="PANTHER" id="PTHR34451:SF7">
    <property type="entry name" value="PHD FINGER FAMILY PROTEIN"/>
    <property type="match status" value="1"/>
</dbReference>
<evidence type="ECO:0000256" key="1">
    <source>
        <dbReference type="SAM" id="MobiDB-lite"/>
    </source>
</evidence>
<evidence type="ECO:0000313" key="3">
    <source>
        <dbReference type="Proteomes" id="UP000652761"/>
    </source>
</evidence>